<dbReference type="PANTHER" id="PTHR30290">
    <property type="entry name" value="PERIPLASMIC BINDING COMPONENT OF ABC TRANSPORTER"/>
    <property type="match status" value="1"/>
</dbReference>
<comment type="caution">
    <text evidence="5">The sequence shown here is derived from an EMBL/GenBank/DDBJ whole genome shotgun (WGS) entry which is preliminary data.</text>
</comment>
<dbReference type="InterPro" id="IPR039424">
    <property type="entry name" value="SBP_5"/>
</dbReference>
<dbReference type="SUPFAM" id="SSF53850">
    <property type="entry name" value="Periplasmic binding protein-like II"/>
    <property type="match status" value="1"/>
</dbReference>
<protein>
    <submittedName>
        <fullName evidence="5">Peptide ABC transporter substrate-binding protein</fullName>
    </submittedName>
</protein>
<dbReference type="GO" id="GO:1904680">
    <property type="term" value="F:peptide transmembrane transporter activity"/>
    <property type="evidence" value="ECO:0007669"/>
    <property type="project" value="TreeGrafter"/>
</dbReference>
<dbReference type="PIRSF" id="PIRSF002741">
    <property type="entry name" value="MppA"/>
    <property type="match status" value="1"/>
</dbReference>
<comment type="similarity">
    <text evidence="1">Belongs to the bacterial solute-binding protein 5 family.</text>
</comment>
<organism evidence="5 6">
    <name type="scientific">Reticulibacter mediterranei</name>
    <dbReference type="NCBI Taxonomy" id="2778369"/>
    <lineage>
        <taxon>Bacteria</taxon>
        <taxon>Bacillati</taxon>
        <taxon>Chloroflexota</taxon>
        <taxon>Ktedonobacteria</taxon>
        <taxon>Ktedonobacterales</taxon>
        <taxon>Reticulibacteraceae</taxon>
        <taxon>Reticulibacter</taxon>
    </lineage>
</organism>
<keyword evidence="3" id="KW-0732">Signal</keyword>
<dbReference type="PROSITE" id="PS51257">
    <property type="entry name" value="PROKAR_LIPOPROTEIN"/>
    <property type="match status" value="1"/>
</dbReference>
<dbReference type="Gene3D" id="3.40.190.10">
    <property type="entry name" value="Periplasmic binding protein-like II"/>
    <property type="match status" value="1"/>
</dbReference>
<dbReference type="PANTHER" id="PTHR30290:SF9">
    <property type="entry name" value="OLIGOPEPTIDE-BINDING PROTEIN APPA"/>
    <property type="match status" value="1"/>
</dbReference>
<gene>
    <name evidence="5" type="ORF">KSF_036650</name>
</gene>
<accession>A0A8J3N3Z3</accession>
<dbReference type="Proteomes" id="UP000597444">
    <property type="component" value="Unassembled WGS sequence"/>
</dbReference>
<dbReference type="GO" id="GO:0015833">
    <property type="term" value="P:peptide transport"/>
    <property type="evidence" value="ECO:0007669"/>
    <property type="project" value="TreeGrafter"/>
</dbReference>
<sequence>MRKQSHTRHLALVGSLLVILGLILGACAPEGKPTTSTTTTNSSQPVKGGVWVDDLANEPDSLIPNATVQTFAWMVMQALYAPLFTGDPTGHVQPALATEVPTVENGGVSADAKTWTFHLRPNLKWSDGQPLTAEDVDFTWKLWSNPKFGAANVVALRHIASADVSADKLSITFHLKDSYAAFLPTWIDGMQSPLPKHYFANIAADQIKHSKDNLKPSVVSGPFTMQESLPGDHYTLVRNPNYYRASEGLPYLDKVIFRPVGKQETILKDLQSGAIDSAWFLDSSKLPSYKQLNNYQLTLGTAANYEALHFNQNNPALKDVNVRKAIALAVDHDQLIKVSRLGAGVPTCTDHTQVYNPGYQADITCPKFDLDAANKLLDDAGWKKGSDGVRQKGNLRLEFQYSTTANNQWREQDEIINQANFQKIGVKINIQNYPASTFFGTFLASGKAGQYDMAEWASSYNYDANDAVNFSCDQIGKANFNWYCNPKLDDLFAQEQATADPAKRQQIFNQIHAIMLTDFPVTFLFSPNDISISKKGTHNYKPGPFGAAETVNVWEWWCDGGHCPSAA</sequence>
<dbReference type="CDD" id="cd08513">
    <property type="entry name" value="PBP2_thermophilic_Hb8_like"/>
    <property type="match status" value="1"/>
</dbReference>
<dbReference type="InterPro" id="IPR030678">
    <property type="entry name" value="Peptide/Ni-bd"/>
</dbReference>
<evidence type="ECO:0000259" key="4">
    <source>
        <dbReference type="Pfam" id="PF00496"/>
    </source>
</evidence>
<dbReference type="Gene3D" id="3.10.105.10">
    <property type="entry name" value="Dipeptide-binding Protein, Domain 3"/>
    <property type="match status" value="1"/>
</dbReference>
<feature type="domain" description="Solute-binding protein family 5" evidence="4">
    <location>
        <begin position="92"/>
        <end position="467"/>
    </location>
</feature>
<evidence type="ECO:0000256" key="1">
    <source>
        <dbReference type="ARBA" id="ARBA00005695"/>
    </source>
</evidence>
<dbReference type="AlphaFoldDB" id="A0A8J3N3Z3"/>
<keyword evidence="2" id="KW-0813">Transport</keyword>
<dbReference type="GO" id="GO:0042597">
    <property type="term" value="C:periplasmic space"/>
    <property type="evidence" value="ECO:0007669"/>
    <property type="project" value="UniProtKB-ARBA"/>
</dbReference>
<dbReference type="InterPro" id="IPR000914">
    <property type="entry name" value="SBP_5_dom"/>
</dbReference>
<evidence type="ECO:0000313" key="6">
    <source>
        <dbReference type="Proteomes" id="UP000597444"/>
    </source>
</evidence>
<proteinExistence type="inferred from homology"/>
<dbReference type="RefSeq" id="WP_220204394.1">
    <property type="nucleotide sequence ID" value="NZ_BNJK01000001.1"/>
</dbReference>
<dbReference type="EMBL" id="BNJK01000001">
    <property type="protein sequence ID" value="GHO93617.1"/>
    <property type="molecule type" value="Genomic_DNA"/>
</dbReference>
<evidence type="ECO:0000313" key="5">
    <source>
        <dbReference type="EMBL" id="GHO93617.1"/>
    </source>
</evidence>
<dbReference type="Pfam" id="PF00496">
    <property type="entry name" value="SBP_bac_5"/>
    <property type="match status" value="1"/>
</dbReference>
<evidence type="ECO:0000256" key="2">
    <source>
        <dbReference type="ARBA" id="ARBA00022448"/>
    </source>
</evidence>
<keyword evidence="6" id="KW-1185">Reference proteome</keyword>
<reference evidence="5" key="1">
    <citation type="submission" date="2020-10" db="EMBL/GenBank/DDBJ databases">
        <title>Taxonomic study of unclassified bacteria belonging to the class Ktedonobacteria.</title>
        <authorList>
            <person name="Yabe S."/>
            <person name="Wang C.M."/>
            <person name="Zheng Y."/>
            <person name="Sakai Y."/>
            <person name="Cavaletti L."/>
            <person name="Monciardini P."/>
            <person name="Donadio S."/>
        </authorList>
    </citation>
    <scope>NUCLEOTIDE SEQUENCE</scope>
    <source>
        <strain evidence="5">ID150040</strain>
    </source>
</reference>
<dbReference type="Gene3D" id="3.90.76.10">
    <property type="entry name" value="Dipeptide-binding Protein, Domain 1"/>
    <property type="match status" value="1"/>
</dbReference>
<dbReference type="GO" id="GO:0043190">
    <property type="term" value="C:ATP-binding cassette (ABC) transporter complex"/>
    <property type="evidence" value="ECO:0007669"/>
    <property type="project" value="InterPro"/>
</dbReference>
<evidence type="ECO:0000256" key="3">
    <source>
        <dbReference type="ARBA" id="ARBA00022729"/>
    </source>
</evidence>
<name>A0A8J3N3Z3_9CHLR</name>